<reference evidence="1" key="1">
    <citation type="submission" date="2021-05" db="EMBL/GenBank/DDBJ databases">
        <title>Energy efficiency and biological interactions define the core microbiome of deep oligotrophic groundwater.</title>
        <authorList>
            <person name="Mehrshad M."/>
            <person name="Lopez-Fernandez M."/>
            <person name="Bell E."/>
            <person name="Bernier-Latmani R."/>
            <person name="Bertilsson S."/>
            <person name="Dopson M."/>
        </authorList>
    </citation>
    <scope>NUCLEOTIDE SEQUENCE</scope>
    <source>
        <strain evidence="1">Modern_marine.mb.64</strain>
    </source>
</reference>
<protein>
    <submittedName>
        <fullName evidence="1">Uncharacterized protein</fullName>
    </submittedName>
</protein>
<dbReference type="EMBL" id="JAHJDP010000074">
    <property type="protein sequence ID" value="MBU2691740.1"/>
    <property type="molecule type" value="Genomic_DNA"/>
</dbReference>
<evidence type="ECO:0000313" key="2">
    <source>
        <dbReference type="Proteomes" id="UP000777784"/>
    </source>
</evidence>
<accession>A0A948RVQ1</accession>
<proteinExistence type="predicted"/>
<dbReference type="Proteomes" id="UP000777784">
    <property type="component" value="Unassembled WGS sequence"/>
</dbReference>
<evidence type="ECO:0000313" key="1">
    <source>
        <dbReference type="EMBL" id="MBU2691740.1"/>
    </source>
</evidence>
<comment type="caution">
    <text evidence="1">The sequence shown here is derived from an EMBL/GenBank/DDBJ whole genome shotgun (WGS) entry which is preliminary data.</text>
</comment>
<name>A0A948RVQ1_UNCEI</name>
<gene>
    <name evidence="1" type="ORF">KJ970_12510</name>
</gene>
<organism evidence="1 2">
    <name type="scientific">Eiseniibacteriota bacterium</name>
    <dbReference type="NCBI Taxonomy" id="2212470"/>
    <lineage>
        <taxon>Bacteria</taxon>
        <taxon>Candidatus Eiseniibacteriota</taxon>
    </lineage>
</organism>
<dbReference type="AlphaFoldDB" id="A0A948RVQ1"/>
<sequence>MTVLCPRCGASFNPSLFTFGIRIRCDCGELVDTSHRVTANTQPQSRGGVVLHVQTTKNPHPELRERLKDVARHALMTEEHNIQEMGALADHVSFLIMSTDYPAVDIEAERRKARNRCEELFPDRVYLFDMIYGSRFRRLWEQFRAEPKMT</sequence>